<dbReference type="InterPro" id="IPR052728">
    <property type="entry name" value="O2_lipid_transport_reg"/>
</dbReference>
<keyword evidence="2" id="KW-0472">Membrane</keyword>
<keyword evidence="4" id="KW-1185">Reference proteome</keyword>
<name>A0AAW1UDF0_9CUCU</name>
<keyword evidence="2" id="KW-1133">Transmembrane helix</keyword>
<feature type="compositionally biased region" description="Polar residues" evidence="1">
    <location>
        <begin position="147"/>
        <end position="156"/>
    </location>
</feature>
<evidence type="ECO:0000313" key="3">
    <source>
        <dbReference type="EMBL" id="KAK9878649.1"/>
    </source>
</evidence>
<dbReference type="AlphaFoldDB" id="A0AAW1UDF0"/>
<dbReference type="Proteomes" id="UP001431783">
    <property type="component" value="Unassembled WGS sequence"/>
</dbReference>
<evidence type="ECO:0000256" key="2">
    <source>
        <dbReference type="SAM" id="Phobius"/>
    </source>
</evidence>
<protein>
    <recommendedName>
        <fullName evidence="5">Acyltransferase 3 domain-containing protein</fullName>
    </recommendedName>
</protein>
<dbReference type="PANTHER" id="PTHR11161:SF0">
    <property type="entry name" value="O-ACYLTRANSFERASE LIKE PROTEIN"/>
    <property type="match status" value="1"/>
</dbReference>
<evidence type="ECO:0008006" key="5">
    <source>
        <dbReference type="Google" id="ProtNLM"/>
    </source>
</evidence>
<feature type="region of interest" description="Disordered" evidence="1">
    <location>
        <begin position="138"/>
        <end position="162"/>
    </location>
</feature>
<accession>A0AAW1UDF0</accession>
<comment type="caution">
    <text evidence="3">The sequence shown here is derived from an EMBL/GenBank/DDBJ whole genome shotgun (WGS) entry which is preliminary data.</text>
</comment>
<sequence>MSLGIVVLPGLWIFSKSYYDSFWFSLPYFLFNTTIFGLGIITALIGFTKGIGWMAKWCVEWDPLYILGRLSYSCFLVHYTICVLKLGSSTSVNHADDLSIFFETMELLMSSFFFALILTLTVEMPVTALQSTFMKKNAESKSKKTESGTNKNNEMNQRLKKS</sequence>
<reference evidence="3 4" key="1">
    <citation type="submission" date="2023-03" db="EMBL/GenBank/DDBJ databases">
        <title>Genome insight into feeding habits of ladybird beetles.</title>
        <authorList>
            <person name="Li H.-S."/>
            <person name="Huang Y.-H."/>
            <person name="Pang H."/>
        </authorList>
    </citation>
    <scope>NUCLEOTIDE SEQUENCE [LARGE SCALE GENOMIC DNA]</scope>
    <source>
        <strain evidence="3">SYSU_2023b</strain>
        <tissue evidence="3">Whole body</tissue>
    </source>
</reference>
<keyword evidence="2" id="KW-0812">Transmembrane</keyword>
<evidence type="ECO:0000256" key="1">
    <source>
        <dbReference type="SAM" id="MobiDB-lite"/>
    </source>
</evidence>
<gene>
    <name evidence="3" type="ORF">WA026_023099</name>
</gene>
<feature type="transmembrane region" description="Helical" evidence="2">
    <location>
        <begin position="107"/>
        <end position="126"/>
    </location>
</feature>
<dbReference type="PANTHER" id="PTHR11161">
    <property type="entry name" value="O-ACYLTRANSFERASE"/>
    <property type="match status" value="1"/>
</dbReference>
<feature type="transmembrane region" description="Helical" evidence="2">
    <location>
        <begin position="22"/>
        <end position="45"/>
    </location>
</feature>
<dbReference type="EMBL" id="JARQZJ010000052">
    <property type="protein sequence ID" value="KAK9878649.1"/>
    <property type="molecule type" value="Genomic_DNA"/>
</dbReference>
<proteinExistence type="predicted"/>
<organism evidence="3 4">
    <name type="scientific">Henosepilachna vigintioctopunctata</name>
    <dbReference type="NCBI Taxonomy" id="420089"/>
    <lineage>
        <taxon>Eukaryota</taxon>
        <taxon>Metazoa</taxon>
        <taxon>Ecdysozoa</taxon>
        <taxon>Arthropoda</taxon>
        <taxon>Hexapoda</taxon>
        <taxon>Insecta</taxon>
        <taxon>Pterygota</taxon>
        <taxon>Neoptera</taxon>
        <taxon>Endopterygota</taxon>
        <taxon>Coleoptera</taxon>
        <taxon>Polyphaga</taxon>
        <taxon>Cucujiformia</taxon>
        <taxon>Coccinelloidea</taxon>
        <taxon>Coccinellidae</taxon>
        <taxon>Epilachninae</taxon>
        <taxon>Epilachnini</taxon>
        <taxon>Henosepilachna</taxon>
    </lineage>
</organism>
<feature type="transmembrane region" description="Helical" evidence="2">
    <location>
        <begin position="66"/>
        <end position="87"/>
    </location>
</feature>
<evidence type="ECO:0000313" key="4">
    <source>
        <dbReference type="Proteomes" id="UP001431783"/>
    </source>
</evidence>